<organism evidence="3 4">
    <name type="scientific">Streptococcus lingualis</name>
    <dbReference type="NCBI Taxonomy" id="3098076"/>
    <lineage>
        <taxon>Bacteria</taxon>
        <taxon>Bacillati</taxon>
        <taxon>Bacillota</taxon>
        <taxon>Bacilli</taxon>
        <taxon>Lactobacillales</taxon>
        <taxon>Streptococcaceae</taxon>
        <taxon>Streptococcus</taxon>
    </lineage>
</organism>
<evidence type="ECO:0000313" key="4">
    <source>
        <dbReference type="Proteomes" id="UP001327056"/>
    </source>
</evidence>
<reference evidence="3 4" key="1">
    <citation type="submission" date="2023-11" db="EMBL/GenBank/DDBJ databases">
        <title>Description of Streptococcus dentalis sp. nov., Streptococcus gingivalis sp. nov., Streptococcus lingualis sp. nov. isolated from human oral cavity.</title>
        <authorList>
            <person name="Choi Y.S."/>
            <person name="Goo B.J."/>
            <person name="Bae J.W."/>
        </authorList>
    </citation>
    <scope>NUCLEOTIDE SEQUENCE [LARGE SCALE GENOMIC DNA]</scope>
    <source>
        <strain evidence="3 4">S5</strain>
    </source>
</reference>
<protein>
    <recommendedName>
        <fullName evidence="5">Lipoprotein</fullName>
    </recommendedName>
</protein>
<feature type="chain" id="PRO_5045073154" description="Lipoprotein" evidence="2">
    <location>
        <begin position="22"/>
        <end position="261"/>
    </location>
</feature>
<gene>
    <name evidence="3" type="ORF">SM123_08900</name>
</gene>
<evidence type="ECO:0000256" key="2">
    <source>
        <dbReference type="SAM" id="SignalP"/>
    </source>
</evidence>
<feature type="region of interest" description="Disordered" evidence="1">
    <location>
        <begin position="26"/>
        <end position="61"/>
    </location>
</feature>
<keyword evidence="4" id="KW-1185">Reference proteome</keyword>
<keyword evidence="2" id="KW-0732">Signal</keyword>
<evidence type="ECO:0000256" key="1">
    <source>
        <dbReference type="SAM" id="MobiDB-lite"/>
    </source>
</evidence>
<name>A0ABZ0SSH2_9STRE</name>
<dbReference type="Proteomes" id="UP001327056">
    <property type="component" value="Chromosome"/>
</dbReference>
<feature type="compositionally biased region" description="Basic and acidic residues" evidence="1">
    <location>
        <begin position="42"/>
        <end position="61"/>
    </location>
</feature>
<evidence type="ECO:0008006" key="5">
    <source>
        <dbReference type="Google" id="ProtNLM"/>
    </source>
</evidence>
<dbReference type="RefSeq" id="WP_257738288.1">
    <property type="nucleotide sequence ID" value="NZ_CP139419.1"/>
</dbReference>
<feature type="signal peptide" evidence="2">
    <location>
        <begin position="1"/>
        <end position="21"/>
    </location>
</feature>
<sequence length="261" mass="28645">MKNTKLLLTVLIAGSLLTACHTNNVSKDTALPEKNPTVKSDSTPKSEKNSSMKDVTKENSRLEEMNLLAKQSKSTEEIYVTGDVVVGENGDVKPGIYDLEITGGSGNIFGNRKDPFSLFINWVAGAPGTSTDYPSKIRIILFEGDTLDFSNISKIKFNAVPEKVEMSNEAGIGEYVVGRDIKAGTYKLSTNVKLDPEFDNLGWSIDIYNNSTKKKKEQTLNSGNQDVVVKLEDGDIISTSLYNSDPDLPSDNARLIFTEYK</sequence>
<proteinExistence type="predicted"/>
<accession>A0ABZ0SSH2</accession>
<dbReference type="EMBL" id="CP139419">
    <property type="protein sequence ID" value="WPS46680.1"/>
    <property type="molecule type" value="Genomic_DNA"/>
</dbReference>
<dbReference type="PROSITE" id="PS51257">
    <property type="entry name" value="PROKAR_LIPOPROTEIN"/>
    <property type="match status" value="1"/>
</dbReference>
<evidence type="ECO:0000313" key="3">
    <source>
        <dbReference type="EMBL" id="WPS46680.1"/>
    </source>
</evidence>